<evidence type="ECO:0000313" key="2">
    <source>
        <dbReference type="EMBL" id="KKC35286.1"/>
    </source>
</evidence>
<organism evidence="2 3">
    <name type="scientific">Devosia epidermidihirudinis</name>
    <dbReference type="NCBI Taxonomy" id="1293439"/>
    <lineage>
        <taxon>Bacteria</taxon>
        <taxon>Pseudomonadati</taxon>
        <taxon>Pseudomonadota</taxon>
        <taxon>Alphaproteobacteria</taxon>
        <taxon>Hyphomicrobiales</taxon>
        <taxon>Devosiaceae</taxon>
        <taxon>Devosia</taxon>
    </lineage>
</organism>
<keyword evidence="3" id="KW-1185">Reference proteome</keyword>
<dbReference type="InterPro" id="IPR027275">
    <property type="entry name" value="PRC-brl_dom"/>
</dbReference>
<dbReference type="Pfam" id="PF05239">
    <property type="entry name" value="PRC"/>
    <property type="match status" value="1"/>
</dbReference>
<dbReference type="OrthoDB" id="7274881at2"/>
<dbReference type="Gene3D" id="2.30.30.240">
    <property type="entry name" value="PRC-barrel domain"/>
    <property type="match status" value="1"/>
</dbReference>
<dbReference type="PATRIC" id="fig|1293439.3.peg.3467"/>
<protein>
    <submittedName>
        <fullName evidence="2">Photosystem reaction center subunit H</fullName>
    </submittedName>
</protein>
<dbReference type="RefSeq" id="WP_046138954.1">
    <property type="nucleotide sequence ID" value="NZ_LANJ01000046.1"/>
</dbReference>
<dbReference type="SUPFAM" id="SSF50346">
    <property type="entry name" value="PRC-barrel domain"/>
    <property type="match status" value="1"/>
</dbReference>
<dbReference type="EMBL" id="LANJ01000046">
    <property type="protein sequence ID" value="KKC35286.1"/>
    <property type="molecule type" value="Genomic_DNA"/>
</dbReference>
<comment type="caution">
    <text evidence="2">The sequence shown here is derived from an EMBL/GenBank/DDBJ whole genome shotgun (WGS) entry which is preliminary data.</text>
</comment>
<reference evidence="2 3" key="1">
    <citation type="submission" date="2015-03" db="EMBL/GenBank/DDBJ databases">
        <authorList>
            <person name="Lepp D."/>
            <person name="Hassan Y.I."/>
            <person name="Li X.-Z."/>
            <person name="Zhou T."/>
        </authorList>
    </citation>
    <scope>NUCLEOTIDE SEQUENCE [LARGE SCALE GENOMIC DNA]</scope>
    <source>
        <strain evidence="2 3">E84</strain>
    </source>
</reference>
<evidence type="ECO:0000259" key="1">
    <source>
        <dbReference type="Pfam" id="PF05239"/>
    </source>
</evidence>
<sequence>MAYDDNRVGESNVKETHDLIASDKVEGTKVYDPRGEHIGSIARILLEKRTGKVSYAVLGFGGFLGMGTDHYPLPWSKLTYDQSLGGYRVDVTKEQLEGAPKYDFDDDEEYWTADNGRRLYDYYGVAPYWL</sequence>
<dbReference type="STRING" id="1293439.WH87_17000"/>
<dbReference type="Proteomes" id="UP000033411">
    <property type="component" value="Unassembled WGS sequence"/>
</dbReference>
<dbReference type="AlphaFoldDB" id="A0A0F5Q3S5"/>
<gene>
    <name evidence="2" type="ORF">WH87_17000</name>
</gene>
<feature type="domain" description="PRC-barrel" evidence="1">
    <location>
        <begin position="19"/>
        <end position="96"/>
    </location>
</feature>
<evidence type="ECO:0000313" key="3">
    <source>
        <dbReference type="Proteomes" id="UP000033411"/>
    </source>
</evidence>
<proteinExistence type="predicted"/>
<dbReference type="PANTHER" id="PTHR36505">
    <property type="entry name" value="BLR1072 PROTEIN"/>
    <property type="match status" value="1"/>
</dbReference>
<accession>A0A0F5Q3S5</accession>
<dbReference type="InterPro" id="IPR011033">
    <property type="entry name" value="PRC_barrel-like_sf"/>
</dbReference>
<dbReference type="PANTHER" id="PTHR36505:SF1">
    <property type="entry name" value="BLR1072 PROTEIN"/>
    <property type="match status" value="1"/>
</dbReference>
<name>A0A0F5Q3S5_9HYPH</name>